<reference evidence="1 2" key="1">
    <citation type="submission" date="2005-12" db="EMBL/GenBank/DDBJ databases">
        <authorList>
            <person name="Moran M.A."/>
            <person name="Ferriera S."/>
            <person name="Johnson J."/>
            <person name="Kravitz S."/>
            <person name="Halpern A."/>
            <person name="Remington K."/>
            <person name="Beeson K."/>
            <person name="Tran B."/>
            <person name="Rogers Y.-H."/>
            <person name="Friedman R."/>
            <person name="Venter J.C."/>
        </authorList>
    </citation>
    <scope>NUCLEOTIDE SEQUENCE [LARGE SCALE GENOMIC DNA]</scope>
    <source>
        <strain evidence="2">ATCC BAA-591 / DSM 15170 / ISM</strain>
    </source>
</reference>
<protein>
    <submittedName>
        <fullName evidence="1">Uncharacterized protein</fullName>
    </submittedName>
</protein>
<proteinExistence type="predicted"/>
<accession>A3SIF7</accession>
<dbReference type="AlphaFoldDB" id="A3SIF7"/>
<gene>
    <name evidence="1" type="ORF">ISM_02575</name>
</gene>
<evidence type="ECO:0000313" key="2">
    <source>
        <dbReference type="Proteomes" id="UP000005954"/>
    </source>
</evidence>
<sequence>MARCMTWDRTVADHEQERDEIDLPRTADCV</sequence>
<comment type="caution">
    <text evidence="1">The sequence shown here is derived from an EMBL/GenBank/DDBJ whole genome shotgun (WGS) entry which is preliminary data.</text>
</comment>
<dbReference type="Proteomes" id="UP000005954">
    <property type="component" value="Unassembled WGS sequence"/>
</dbReference>
<name>A3SIF7_ROSNI</name>
<evidence type="ECO:0000313" key="1">
    <source>
        <dbReference type="EMBL" id="EAP77138.1"/>
    </source>
</evidence>
<dbReference type="HOGENOM" id="CLU_3405207_0_0_5"/>
<organism evidence="1 2">
    <name type="scientific">Roseovarius nubinhibens (strain ATCC BAA-591 / DSM 15170 / ISM)</name>
    <dbReference type="NCBI Taxonomy" id="89187"/>
    <lineage>
        <taxon>Bacteria</taxon>
        <taxon>Pseudomonadati</taxon>
        <taxon>Pseudomonadota</taxon>
        <taxon>Alphaproteobacteria</taxon>
        <taxon>Rhodobacterales</taxon>
        <taxon>Roseobacteraceae</taxon>
        <taxon>Roseovarius</taxon>
    </lineage>
</organism>
<keyword evidence="2" id="KW-1185">Reference proteome</keyword>
<dbReference type="EMBL" id="AALY01000001">
    <property type="protein sequence ID" value="EAP77138.1"/>
    <property type="molecule type" value="Genomic_DNA"/>
</dbReference>